<name>A0A918FT48_9ACTN</name>
<evidence type="ECO:0000256" key="1">
    <source>
        <dbReference type="SAM" id="MobiDB-lite"/>
    </source>
</evidence>
<dbReference type="Proteomes" id="UP000606194">
    <property type="component" value="Unassembled WGS sequence"/>
</dbReference>
<reference evidence="2" key="1">
    <citation type="journal article" date="2014" name="Int. J. Syst. Evol. Microbiol.">
        <title>Complete genome sequence of Corynebacterium casei LMG S-19264T (=DSM 44701T), isolated from a smear-ripened cheese.</title>
        <authorList>
            <consortium name="US DOE Joint Genome Institute (JGI-PGF)"/>
            <person name="Walter F."/>
            <person name="Albersmeier A."/>
            <person name="Kalinowski J."/>
            <person name="Ruckert C."/>
        </authorList>
    </citation>
    <scope>NUCLEOTIDE SEQUENCE</scope>
    <source>
        <strain evidence="2">JCM 4386</strain>
    </source>
</reference>
<dbReference type="AlphaFoldDB" id="A0A918FT48"/>
<protein>
    <submittedName>
        <fullName evidence="2">Uncharacterized protein</fullName>
    </submittedName>
</protein>
<dbReference type="EMBL" id="BMTL01000005">
    <property type="protein sequence ID" value="GGR76981.1"/>
    <property type="molecule type" value="Genomic_DNA"/>
</dbReference>
<feature type="region of interest" description="Disordered" evidence="1">
    <location>
        <begin position="32"/>
        <end position="54"/>
    </location>
</feature>
<accession>A0A918FT48</accession>
<keyword evidence="3" id="KW-1185">Reference proteome</keyword>
<sequence>MSSLLPLTYAAFPGDWPEGFWYALAGTARPDAADVTSTRPQSEESAEKQGQAQSADLRCTPLYASLVSEWEARGAALPGATDSDWRFVSWDAMDAEVCRTLQNLRLQVPE</sequence>
<gene>
    <name evidence="2" type="ORF">GCM10010269_15250</name>
</gene>
<evidence type="ECO:0000313" key="3">
    <source>
        <dbReference type="Proteomes" id="UP000606194"/>
    </source>
</evidence>
<proteinExistence type="predicted"/>
<organism evidence="2 3">
    <name type="scientific">Streptomyces humidus</name>
    <dbReference type="NCBI Taxonomy" id="52259"/>
    <lineage>
        <taxon>Bacteria</taxon>
        <taxon>Bacillati</taxon>
        <taxon>Actinomycetota</taxon>
        <taxon>Actinomycetes</taxon>
        <taxon>Kitasatosporales</taxon>
        <taxon>Streptomycetaceae</taxon>
        <taxon>Streptomyces</taxon>
    </lineage>
</organism>
<reference evidence="2" key="2">
    <citation type="submission" date="2020-09" db="EMBL/GenBank/DDBJ databases">
        <authorList>
            <person name="Sun Q."/>
            <person name="Ohkuma M."/>
        </authorList>
    </citation>
    <scope>NUCLEOTIDE SEQUENCE</scope>
    <source>
        <strain evidence="2">JCM 4386</strain>
    </source>
</reference>
<evidence type="ECO:0000313" key="2">
    <source>
        <dbReference type="EMBL" id="GGR76981.1"/>
    </source>
</evidence>
<comment type="caution">
    <text evidence="2">The sequence shown here is derived from an EMBL/GenBank/DDBJ whole genome shotgun (WGS) entry which is preliminary data.</text>
</comment>